<dbReference type="GO" id="GO:0003887">
    <property type="term" value="F:DNA-directed DNA polymerase activity"/>
    <property type="evidence" value="ECO:0007669"/>
    <property type="project" value="UniProtKB-KW"/>
</dbReference>
<dbReference type="SUPFAM" id="SSF53098">
    <property type="entry name" value="Ribonuclease H-like"/>
    <property type="match status" value="1"/>
</dbReference>
<evidence type="ECO:0000256" key="17">
    <source>
        <dbReference type="PIRSR" id="PIRSR606309-1"/>
    </source>
</evidence>
<keyword evidence="6 20" id="KW-0235">DNA replication</keyword>
<evidence type="ECO:0000256" key="11">
    <source>
        <dbReference type="ARBA" id="ARBA00022842"/>
    </source>
</evidence>
<dbReference type="Gene3D" id="3.30.420.10">
    <property type="entry name" value="Ribonuclease H-like superfamily/Ribonuclease H"/>
    <property type="match status" value="1"/>
</dbReference>
<sequence length="228" mass="24981">MREIVLDTETTGISPNDGHRLVEIGCLELFNHVVTGKYFHAYIDPERDMPEGAFRIHGLSSDFLRGKPKFAEVADDFLAFIGEDPLVIHNAAFDMGFINAELKRIGRPALPVSRATDTLDIARRKFPGAQNSLDALCRRFGVDNSGRTKHGALLDSELLAEVYLELMGGRQPGLVLQADYAGMKGERVTRAPRDIALPPRLTEAEKAAHDAFVATLGGEPLWTAAKAD</sequence>
<feature type="binding site" evidence="18">
    <location>
        <position position="155"/>
    </location>
    <ligand>
        <name>substrate</name>
    </ligand>
</feature>
<dbReference type="HOGENOM" id="CLU_047806_2_1_5"/>
<dbReference type="NCBIfam" id="NF004316">
    <property type="entry name" value="PRK05711.1"/>
    <property type="match status" value="1"/>
</dbReference>
<feature type="binding site" evidence="19">
    <location>
        <position position="9"/>
    </location>
    <ligand>
        <name>a divalent metal cation</name>
        <dbReference type="ChEBI" id="CHEBI:60240"/>
        <label>1</label>
        <note>catalytic</note>
    </ligand>
</feature>
<evidence type="ECO:0000313" key="22">
    <source>
        <dbReference type="EMBL" id="ABS62871.1"/>
    </source>
</evidence>
<keyword evidence="11 19" id="KW-0460">Magnesium</keyword>
<dbReference type="Pfam" id="PF00929">
    <property type="entry name" value="RNase_T"/>
    <property type="match status" value="1"/>
</dbReference>
<dbReference type="AlphaFoldDB" id="A7HSI8"/>
<dbReference type="STRING" id="402881.Plav_1251"/>
<evidence type="ECO:0000256" key="16">
    <source>
        <dbReference type="ARBA" id="ARBA00049244"/>
    </source>
</evidence>
<dbReference type="NCBIfam" id="TIGR00573">
    <property type="entry name" value="dnaq"/>
    <property type="match status" value="1"/>
</dbReference>
<keyword evidence="4 20" id="KW-0808">Transferase</keyword>
<dbReference type="InterPro" id="IPR012337">
    <property type="entry name" value="RNaseH-like_sf"/>
</dbReference>
<evidence type="ECO:0000256" key="12">
    <source>
        <dbReference type="ARBA" id="ARBA00022932"/>
    </source>
</evidence>
<keyword evidence="23" id="KW-1185">Reference proteome</keyword>
<evidence type="ECO:0000256" key="18">
    <source>
        <dbReference type="PIRSR" id="PIRSR606309-2"/>
    </source>
</evidence>
<dbReference type="GO" id="GO:0005829">
    <property type="term" value="C:cytosol"/>
    <property type="evidence" value="ECO:0007669"/>
    <property type="project" value="TreeGrafter"/>
</dbReference>
<dbReference type="EC" id="2.7.7.7" evidence="2 20"/>
<evidence type="ECO:0000313" key="23">
    <source>
        <dbReference type="Proteomes" id="UP000006377"/>
    </source>
</evidence>
<dbReference type="FunFam" id="3.30.420.10:FF:000012">
    <property type="entry name" value="DNA polymerase III subunit epsilon"/>
    <property type="match status" value="1"/>
</dbReference>
<comment type="function">
    <text evidence="14 20">DNA polymerase III is a complex, multichain enzyme responsible for most of the replicative synthesis in bacteria. The epsilon subunit contain the editing function and is a proofreading 3'-5' exonuclease.</text>
</comment>
<evidence type="ECO:0000256" key="8">
    <source>
        <dbReference type="ARBA" id="ARBA00022723"/>
    </source>
</evidence>
<feature type="binding site" evidence="19">
    <location>
        <position position="155"/>
    </location>
    <ligand>
        <name>a divalent metal cation</name>
        <dbReference type="ChEBI" id="CHEBI:60240"/>
        <label>1</label>
        <note>catalytic</note>
    </ligand>
</feature>
<dbReference type="eggNOG" id="COG0847">
    <property type="taxonomic scope" value="Bacteria"/>
</dbReference>
<evidence type="ECO:0000256" key="3">
    <source>
        <dbReference type="ARBA" id="ARBA00020352"/>
    </source>
</evidence>
<dbReference type="InterPro" id="IPR006054">
    <property type="entry name" value="DnaQ"/>
</dbReference>
<evidence type="ECO:0000256" key="14">
    <source>
        <dbReference type="ARBA" id="ARBA00025483"/>
    </source>
</evidence>
<dbReference type="PANTHER" id="PTHR30231">
    <property type="entry name" value="DNA POLYMERASE III SUBUNIT EPSILON"/>
    <property type="match status" value="1"/>
</dbReference>
<keyword evidence="12 20" id="KW-0239">DNA-directed DNA polymerase</keyword>
<dbReference type="EMBL" id="CP000774">
    <property type="protein sequence ID" value="ABS62871.1"/>
    <property type="molecule type" value="Genomic_DNA"/>
</dbReference>
<proteinExistence type="predicted"/>
<feature type="active site" description="Proton acceptor" evidence="17">
    <location>
        <position position="150"/>
    </location>
</feature>
<evidence type="ECO:0000256" key="9">
    <source>
        <dbReference type="ARBA" id="ARBA00022801"/>
    </source>
</evidence>
<dbReference type="GO" id="GO:0045004">
    <property type="term" value="P:DNA replication proofreading"/>
    <property type="evidence" value="ECO:0007669"/>
    <property type="project" value="TreeGrafter"/>
</dbReference>
<dbReference type="GO" id="GO:0008408">
    <property type="term" value="F:3'-5' exonuclease activity"/>
    <property type="evidence" value="ECO:0007669"/>
    <property type="project" value="TreeGrafter"/>
</dbReference>
<dbReference type="InterPro" id="IPR013520">
    <property type="entry name" value="Ribonucl_H"/>
</dbReference>
<feature type="binding site" evidence="18">
    <location>
        <position position="7"/>
    </location>
    <ligand>
        <name>substrate</name>
    </ligand>
</feature>
<dbReference type="SMART" id="SM00479">
    <property type="entry name" value="EXOIII"/>
    <property type="match status" value="1"/>
</dbReference>
<evidence type="ECO:0000256" key="19">
    <source>
        <dbReference type="PIRSR" id="PIRSR606309-3"/>
    </source>
</evidence>
<comment type="subunit">
    <text evidence="15 20">DNA polymerase III contains a core (composed of alpha, epsilon and theta chains) that associates with a tau subunit. This core dimerizes to form the POLIII' complex. PolIII' associates with the gamma complex (composed of gamma, delta, delta', psi and chi chains) and with the beta chain to form the complete DNA polymerase III complex.</text>
</comment>
<dbReference type="InterPro" id="IPR006309">
    <property type="entry name" value="DnaQ_proteo"/>
</dbReference>
<comment type="cofactor">
    <cofactor evidence="19">
        <name>Mg(2+)</name>
        <dbReference type="ChEBI" id="CHEBI:18420"/>
    </cofactor>
    <cofactor evidence="19">
        <name>Mn(2+)</name>
        <dbReference type="ChEBI" id="CHEBI:29035"/>
    </cofactor>
    <text evidence="19">Binds 2 divalent metal cations. Magnesium or manganese.</text>
</comment>
<dbReference type="Proteomes" id="UP000006377">
    <property type="component" value="Chromosome"/>
</dbReference>
<feature type="binding site" evidence="18">
    <location>
        <position position="57"/>
    </location>
    <ligand>
        <name>substrate</name>
    </ligand>
</feature>
<keyword evidence="13 19" id="KW-0464">Manganese</keyword>
<keyword evidence="10 20" id="KW-0269">Exonuclease</keyword>
<keyword evidence="5 20" id="KW-0548">Nucleotidyltransferase</keyword>
<dbReference type="KEGG" id="pla:Plav_1251"/>
<reference evidence="22 23" key="1">
    <citation type="journal article" date="2011" name="Stand. Genomic Sci.">
        <title>Complete genome sequence of Parvibaculum lavamentivorans type strain (DS-1(T)).</title>
        <authorList>
            <person name="Schleheck D."/>
            <person name="Weiss M."/>
            <person name="Pitluck S."/>
            <person name="Bruce D."/>
            <person name="Land M.L."/>
            <person name="Han S."/>
            <person name="Saunders E."/>
            <person name="Tapia R."/>
            <person name="Detter C."/>
            <person name="Brettin T."/>
            <person name="Han J."/>
            <person name="Woyke T."/>
            <person name="Goodwin L."/>
            <person name="Pennacchio L."/>
            <person name="Nolan M."/>
            <person name="Cook A.M."/>
            <person name="Kjelleberg S."/>
            <person name="Thomas T."/>
        </authorList>
    </citation>
    <scope>NUCLEOTIDE SEQUENCE [LARGE SCALE GENOMIC DNA]</scope>
    <source>
        <strain evidence="23">DS-1 / DSM 13023 / NCIMB 13966</strain>
    </source>
</reference>
<evidence type="ECO:0000256" key="13">
    <source>
        <dbReference type="ARBA" id="ARBA00023211"/>
    </source>
</evidence>
<evidence type="ECO:0000256" key="15">
    <source>
        <dbReference type="ARBA" id="ARBA00026073"/>
    </source>
</evidence>
<dbReference type="CDD" id="cd06131">
    <property type="entry name" value="DNA_pol_III_epsilon_Ecoli_like"/>
    <property type="match status" value="1"/>
</dbReference>
<comment type="cofactor">
    <cofactor evidence="1 20">
        <name>Mn(2+)</name>
        <dbReference type="ChEBI" id="CHEBI:29035"/>
    </cofactor>
</comment>
<evidence type="ECO:0000256" key="7">
    <source>
        <dbReference type="ARBA" id="ARBA00022722"/>
    </source>
</evidence>
<evidence type="ECO:0000259" key="21">
    <source>
        <dbReference type="SMART" id="SM00479"/>
    </source>
</evidence>
<evidence type="ECO:0000256" key="10">
    <source>
        <dbReference type="ARBA" id="ARBA00022839"/>
    </source>
</evidence>
<dbReference type="RefSeq" id="WP_012110139.1">
    <property type="nucleotide sequence ID" value="NC_009719.1"/>
</dbReference>
<comment type="catalytic activity">
    <reaction evidence="16 20">
        <text>DNA(n) + a 2'-deoxyribonucleoside 5'-triphosphate = DNA(n+1) + diphosphate</text>
        <dbReference type="Rhea" id="RHEA:22508"/>
        <dbReference type="Rhea" id="RHEA-COMP:17339"/>
        <dbReference type="Rhea" id="RHEA-COMP:17340"/>
        <dbReference type="ChEBI" id="CHEBI:33019"/>
        <dbReference type="ChEBI" id="CHEBI:61560"/>
        <dbReference type="ChEBI" id="CHEBI:173112"/>
        <dbReference type="EC" id="2.7.7.7"/>
    </reaction>
</comment>
<feature type="binding site" evidence="19">
    <location>
        <position position="7"/>
    </location>
    <ligand>
        <name>a divalent metal cation</name>
        <dbReference type="ChEBI" id="CHEBI:60240"/>
        <label>1</label>
        <note>catalytic</note>
    </ligand>
</feature>
<dbReference type="GO" id="GO:0003677">
    <property type="term" value="F:DNA binding"/>
    <property type="evidence" value="ECO:0007669"/>
    <property type="project" value="InterPro"/>
</dbReference>
<dbReference type="InterPro" id="IPR036397">
    <property type="entry name" value="RNaseH_sf"/>
</dbReference>
<keyword evidence="8 19" id="KW-0479">Metal-binding</keyword>
<feature type="binding site" evidence="18">
    <location>
        <position position="9"/>
    </location>
    <ligand>
        <name>substrate</name>
    </ligand>
</feature>
<evidence type="ECO:0000256" key="4">
    <source>
        <dbReference type="ARBA" id="ARBA00022679"/>
    </source>
</evidence>
<gene>
    <name evidence="20" type="primary">dnaQ</name>
    <name evidence="22" type="ordered locus">Plav_1251</name>
</gene>
<dbReference type="GO" id="GO:0046872">
    <property type="term" value="F:metal ion binding"/>
    <property type="evidence" value="ECO:0007669"/>
    <property type="project" value="UniProtKB-KW"/>
</dbReference>
<evidence type="ECO:0000256" key="6">
    <source>
        <dbReference type="ARBA" id="ARBA00022705"/>
    </source>
</evidence>
<dbReference type="NCBIfam" id="TIGR01406">
    <property type="entry name" value="dnaQ_proteo"/>
    <property type="match status" value="1"/>
</dbReference>
<keyword evidence="9 20" id="KW-0378">Hydrolase</keyword>
<name>A7HSI8_PARL1</name>
<evidence type="ECO:0000256" key="5">
    <source>
        <dbReference type="ARBA" id="ARBA00022695"/>
    </source>
</evidence>
<feature type="domain" description="Exonuclease" evidence="21">
    <location>
        <begin position="2"/>
        <end position="172"/>
    </location>
</feature>
<keyword evidence="7 20" id="KW-0540">Nuclease</keyword>
<protein>
    <recommendedName>
        <fullName evidence="3 20">DNA polymerase III subunit epsilon</fullName>
        <ecNumber evidence="2 20">2.7.7.7</ecNumber>
    </recommendedName>
</protein>
<evidence type="ECO:0000256" key="2">
    <source>
        <dbReference type="ARBA" id="ARBA00012417"/>
    </source>
</evidence>
<organism evidence="22 23">
    <name type="scientific">Parvibaculum lavamentivorans (strain DS-1 / DSM 13023 / NCIMB 13966)</name>
    <dbReference type="NCBI Taxonomy" id="402881"/>
    <lineage>
        <taxon>Bacteria</taxon>
        <taxon>Pseudomonadati</taxon>
        <taxon>Pseudomonadota</taxon>
        <taxon>Alphaproteobacteria</taxon>
        <taxon>Hyphomicrobiales</taxon>
        <taxon>Parvibaculaceae</taxon>
        <taxon>Parvibaculum</taxon>
    </lineage>
</organism>
<evidence type="ECO:0000256" key="20">
    <source>
        <dbReference type="RuleBase" id="RU364087"/>
    </source>
</evidence>
<dbReference type="PANTHER" id="PTHR30231:SF41">
    <property type="entry name" value="DNA POLYMERASE III SUBUNIT EPSILON"/>
    <property type="match status" value="1"/>
</dbReference>
<evidence type="ECO:0000256" key="1">
    <source>
        <dbReference type="ARBA" id="ARBA00001936"/>
    </source>
</evidence>
<dbReference type="OrthoDB" id="9804290at2"/>
<accession>A7HSI8</accession>